<feature type="domain" description="Aerotolerance regulator N-terminal" evidence="2">
    <location>
        <begin position="1"/>
        <end position="76"/>
    </location>
</feature>
<keyword evidence="4" id="KW-1185">Reference proteome</keyword>
<evidence type="ECO:0000313" key="3">
    <source>
        <dbReference type="EMBL" id="SIQ70067.1"/>
    </source>
</evidence>
<proteinExistence type="predicted"/>
<keyword evidence="1" id="KW-0472">Membrane</keyword>
<feature type="transmembrane region" description="Helical" evidence="1">
    <location>
        <begin position="56"/>
        <end position="78"/>
    </location>
</feature>
<gene>
    <name evidence="3" type="ORF">SAMN05421545_1120</name>
</gene>
<dbReference type="Proteomes" id="UP000185924">
    <property type="component" value="Unassembled WGS sequence"/>
</dbReference>
<reference evidence="4" key="1">
    <citation type="submission" date="2017-01" db="EMBL/GenBank/DDBJ databases">
        <authorList>
            <person name="Varghese N."/>
            <person name="Submissions S."/>
        </authorList>
    </citation>
    <scope>NUCLEOTIDE SEQUENCE [LARGE SCALE GENOMIC DNA]</scope>
    <source>
        <strain evidence="4">DM9</strain>
    </source>
</reference>
<dbReference type="RefSeq" id="WP_083674079.1">
    <property type="nucleotide sequence ID" value="NZ_FTNM01000001.1"/>
</dbReference>
<name>A0A1N6UWV5_9BACT</name>
<dbReference type="STRING" id="1077936.SAMN05421545_1120"/>
<evidence type="ECO:0000256" key="1">
    <source>
        <dbReference type="SAM" id="Phobius"/>
    </source>
</evidence>
<dbReference type="PANTHER" id="PTHR37464">
    <property type="entry name" value="BLL2463 PROTEIN"/>
    <property type="match status" value="1"/>
</dbReference>
<dbReference type="PANTHER" id="PTHR37464:SF1">
    <property type="entry name" value="BLL2463 PROTEIN"/>
    <property type="match status" value="1"/>
</dbReference>
<feature type="transmembrane region" description="Helical" evidence="1">
    <location>
        <begin position="480"/>
        <end position="498"/>
    </location>
</feature>
<feature type="transmembrane region" description="Helical" evidence="1">
    <location>
        <begin position="6"/>
        <end position="24"/>
    </location>
</feature>
<protein>
    <submittedName>
        <fullName evidence="3">N-terminal double-transmembrane domain-containing protein</fullName>
    </submittedName>
</protein>
<accession>A0A1N6UWV5</accession>
<dbReference type="InterPro" id="IPR011933">
    <property type="entry name" value="Double_TM_dom"/>
</dbReference>
<keyword evidence="1" id="KW-1133">Transmembrane helix</keyword>
<sequence>MTFLSPYWLLAASAILVPIAIHLWNRRQGKTVKVGSLRWLEPSASRRWSSIRLSDVWLLVLRCFILILLAVALAKPVWEGSPTAQPAQKAVFISPELLHSSTLRDIKPTVDNLLQRGYTLHRYTPAFEAIPVEQWQAMSSEPTDSVVTNGNHWGLLPALAQRYDQVQDSVWLFTSDQQRHFTGTPAPLQENIRWVPVALEQSVNWAQAAYILPTDSLLLITGRSDRNGTTYQKQHFSRSGQSNTFYTKQARFTLNDSSIVAQWGNRPTQQVNIRKEPLLLGIVHDEAQQPEVRYLRAAVQAISGYTGIPIQFRQLTADAHPDTTAGWLFWLSSEEVPAIWLEQVQKKGTRLWLQSTTEPVATNAMLTSTGPENIKIRQFSTAGIDQATASTVWQTTTGEPLLTVQRLGLGKVYHFRSGFGPAWSQLGQSAQLPELLLPLLLPHQVANQFDARALDESQLKPAVVHPTSKQDKQERQQYSLIPWLGLLTFLLFLAERIITTKRKTA</sequence>
<dbReference type="EMBL" id="FTNM01000001">
    <property type="protein sequence ID" value="SIQ70067.1"/>
    <property type="molecule type" value="Genomic_DNA"/>
</dbReference>
<dbReference type="Pfam" id="PF07584">
    <property type="entry name" value="BatA"/>
    <property type="match status" value="1"/>
</dbReference>
<dbReference type="NCBIfam" id="TIGR02226">
    <property type="entry name" value="two_anch"/>
    <property type="match status" value="1"/>
</dbReference>
<evidence type="ECO:0000313" key="4">
    <source>
        <dbReference type="Proteomes" id="UP000185924"/>
    </source>
</evidence>
<dbReference type="InterPro" id="IPR024163">
    <property type="entry name" value="Aerotolerance_reg_N"/>
</dbReference>
<evidence type="ECO:0000259" key="2">
    <source>
        <dbReference type="Pfam" id="PF07584"/>
    </source>
</evidence>
<dbReference type="OrthoDB" id="890881at2"/>
<dbReference type="AlphaFoldDB" id="A0A1N6UWV5"/>
<keyword evidence="1 3" id="KW-0812">Transmembrane</keyword>
<organism evidence="3 4">
    <name type="scientific">Pontibacter lucknowensis</name>
    <dbReference type="NCBI Taxonomy" id="1077936"/>
    <lineage>
        <taxon>Bacteria</taxon>
        <taxon>Pseudomonadati</taxon>
        <taxon>Bacteroidota</taxon>
        <taxon>Cytophagia</taxon>
        <taxon>Cytophagales</taxon>
        <taxon>Hymenobacteraceae</taxon>
        <taxon>Pontibacter</taxon>
    </lineage>
</organism>